<feature type="region of interest" description="Disordered" evidence="7">
    <location>
        <begin position="119"/>
        <end position="202"/>
    </location>
</feature>
<evidence type="ECO:0000256" key="5">
    <source>
        <dbReference type="ARBA" id="ARBA00023125"/>
    </source>
</evidence>
<keyword evidence="2" id="KW-0677">Repeat</keyword>
<name>A0AAX6HVY4_IRIPA</name>
<dbReference type="InterPro" id="IPR036855">
    <property type="entry name" value="Znf_CCCH_sf"/>
</dbReference>
<dbReference type="Proteomes" id="UP001140949">
    <property type="component" value="Unassembled WGS sequence"/>
</dbReference>
<evidence type="ECO:0000256" key="3">
    <source>
        <dbReference type="ARBA" id="ARBA00022771"/>
    </source>
</evidence>
<reference evidence="9" key="1">
    <citation type="journal article" date="2023" name="GigaByte">
        <title>Genome assembly of the bearded iris, Iris pallida Lam.</title>
        <authorList>
            <person name="Bruccoleri R.E."/>
            <person name="Oakeley E.J."/>
            <person name="Faust A.M.E."/>
            <person name="Altorfer M."/>
            <person name="Dessus-Babus S."/>
            <person name="Burckhardt D."/>
            <person name="Oertli M."/>
            <person name="Naumann U."/>
            <person name="Petersen F."/>
            <person name="Wong J."/>
        </authorList>
    </citation>
    <scope>NUCLEOTIDE SEQUENCE</scope>
    <source>
        <strain evidence="9">GSM-AAB239-AS_SAM_17_03QT</strain>
    </source>
</reference>
<dbReference type="PANTHER" id="PTHR15725:SF0">
    <property type="entry name" value="ZINC FINGER CCCH DOMAIN-CONTAINING PROTEIN 32-LIKE"/>
    <property type="match status" value="1"/>
</dbReference>
<feature type="compositionally biased region" description="Basic residues" evidence="7">
    <location>
        <begin position="355"/>
        <end position="379"/>
    </location>
</feature>
<reference evidence="9" key="2">
    <citation type="submission" date="2023-04" db="EMBL/GenBank/DDBJ databases">
        <authorList>
            <person name="Bruccoleri R.E."/>
            <person name="Oakeley E.J."/>
            <person name="Faust A.-M."/>
            <person name="Dessus-Babus S."/>
            <person name="Altorfer M."/>
            <person name="Burckhardt D."/>
            <person name="Oertli M."/>
            <person name="Naumann U."/>
            <person name="Petersen F."/>
            <person name="Wong J."/>
        </authorList>
    </citation>
    <scope>NUCLEOTIDE SEQUENCE</scope>
    <source>
        <strain evidence="9">GSM-AAB239-AS_SAM_17_03QT</strain>
        <tissue evidence="9">Leaf</tissue>
    </source>
</reference>
<feature type="compositionally biased region" description="Basic and acidic residues" evidence="7">
    <location>
        <begin position="299"/>
        <end position="331"/>
    </location>
</feature>
<dbReference type="SMART" id="SM00356">
    <property type="entry name" value="ZnF_C3H1"/>
    <property type="match status" value="3"/>
</dbReference>
<comment type="caution">
    <text evidence="9">The sequence shown here is derived from an EMBL/GenBank/DDBJ whole genome shotgun (WGS) entry which is preliminary data.</text>
</comment>
<feature type="compositionally biased region" description="Polar residues" evidence="7">
    <location>
        <begin position="121"/>
        <end position="138"/>
    </location>
</feature>
<feature type="compositionally biased region" description="Basic and acidic residues" evidence="7">
    <location>
        <begin position="432"/>
        <end position="450"/>
    </location>
</feature>
<feature type="region of interest" description="Disordered" evidence="7">
    <location>
        <begin position="299"/>
        <end position="554"/>
    </location>
</feature>
<feature type="compositionally biased region" description="Basic and acidic residues" evidence="7">
    <location>
        <begin position="343"/>
        <end position="354"/>
    </location>
</feature>
<evidence type="ECO:0000256" key="7">
    <source>
        <dbReference type="SAM" id="MobiDB-lite"/>
    </source>
</evidence>
<evidence type="ECO:0000256" key="1">
    <source>
        <dbReference type="ARBA" id="ARBA00022723"/>
    </source>
</evidence>
<feature type="zinc finger region" description="C3H1-type" evidence="6">
    <location>
        <begin position="38"/>
        <end position="64"/>
    </location>
</feature>
<organism evidence="9 10">
    <name type="scientific">Iris pallida</name>
    <name type="common">Sweet iris</name>
    <dbReference type="NCBI Taxonomy" id="29817"/>
    <lineage>
        <taxon>Eukaryota</taxon>
        <taxon>Viridiplantae</taxon>
        <taxon>Streptophyta</taxon>
        <taxon>Embryophyta</taxon>
        <taxon>Tracheophyta</taxon>
        <taxon>Spermatophyta</taxon>
        <taxon>Magnoliopsida</taxon>
        <taxon>Liliopsida</taxon>
        <taxon>Asparagales</taxon>
        <taxon>Iridaceae</taxon>
        <taxon>Iridoideae</taxon>
        <taxon>Irideae</taxon>
        <taxon>Iris</taxon>
    </lineage>
</organism>
<dbReference type="FunFam" id="4.10.1000.10:FF:000021">
    <property type="entry name" value="Zinc finger CCCH domain-containing protein 17"/>
    <property type="match status" value="1"/>
</dbReference>
<keyword evidence="1 6" id="KW-0479">Metal-binding</keyword>
<evidence type="ECO:0000313" key="9">
    <source>
        <dbReference type="EMBL" id="KAJ6844425.1"/>
    </source>
</evidence>
<proteinExistence type="predicted"/>
<dbReference type="InterPro" id="IPR000571">
    <property type="entry name" value="Znf_CCCH"/>
</dbReference>
<keyword evidence="4 6" id="KW-0862">Zinc</keyword>
<keyword evidence="5" id="KW-0238">DNA-binding</keyword>
<evidence type="ECO:0000256" key="2">
    <source>
        <dbReference type="ARBA" id="ARBA00022737"/>
    </source>
</evidence>
<dbReference type="AlphaFoldDB" id="A0AAX6HVY4"/>
<dbReference type="PROSITE" id="PS50103">
    <property type="entry name" value="ZF_C3H1"/>
    <property type="match status" value="3"/>
</dbReference>
<keyword evidence="3 6" id="KW-0863">Zinc-finger</keyword>
<feature type="compositionally biased region" description="Basic residues" evidence="7">
    <location>
        <begin position="332"/>
        <end position="342"/>
    </location>
</feature>
<feature type="domain" description="C3H1-type" evidence="8">
    <location>
        <begin position="38"/>
        <end position="64"/>
    </location>
</feature>
<protein>
    <submittedName>
        <fullName evidence="9">Zinc finger CCCH domain-containing protein 34-like</fullName>
    </submittedName>
</protein>
<feature type="domain" description="C3H1-type" evidence="8">
    <location>
        <begin position="82"/>
        <end position="109"/>
    </location>
</feature>
<dbReference type="GO" id="GO:0008270">
    <property type="term" value="F:zinc ion binding"/>
    <property type="evidence" value="ECO:0007669"/>
    <property type="project" value="UniProtKB-KW"/>
</dbReference>
<feature type="compositionally biased region" description="Basic and acidic residues" evidence="7">
    <location>
        <begin position="156"/>
        <end position="165"/>
    </location>
</feature>
<feature type="zinc finger region" description="C3H1-type" evidence="6">
    <location>
        <begin position="7"/>
        <end position="36"/>
    </location>
</feature>
<dbReference type="GO" id="GO:0003729">
    <property type="term" value="F:mRNA binding"/>
    <property type="evidence" value="ECO:0007669"/>
    <property type="project" value="TreeGrafter"/>
</dbReference>
<gene>
    <name evidence="9" type="ORF">M6B38_292525</name>
</gene>
<dbReference type="GO" id="GO:0003677">
    <property type="term" value="F:DNA binding"/>
    <property type="evidence" value="ECO:0007669"/>
    <property type="project" value="UniProtKB-KW"/>
</dbReference>
<dbReference type="SUPFAM" id="SSF90229">
    <property type="entry name" value="CCCH zinc finger"/>
    <property type="match status" value="1"/>
</dbReference>
<evidence type="ECO:0000256" key="4">
    <source>
        <dbReference type="ARBA" id="ARBA00022833"/>
    </source>
</evidence>
<feature type="zinc finger region" description="C3H1-type" evidence="6">
    <location>
        <begin position="82"/>
        <end position="109"/>
    </location>
</feature>
<keyword evidence="10" id="KW-1185">Reference proteome</keyword>
<evidence type="ECO:0000313" key="10">
    <source>
        <dbReference type="Proteomes" id="UP001140949"/>
    </source>
</evidence>
<dbReference type="EMBL" id="JANAVB010006599">
    <property type="protein sequence ID" value="KAJ6844425.1"/>
    <property type="molecule type" value="Genomic_DNA"/>
</dbReference>
<evidence type="ECO:0000256" key="6">
    <source>
        <dbReference type="PROSITE-ProRule" id="PRU00723"/>
    </source>
</evidence>
<evidence type="ECO:0000259" key="8">
    <source>
        <dbReference type="PROSITE" id="PS50103"/>
    </source>
</evidence>
<dbReference type="Pfam" id="PF15663">
    <property type="entry name" value="zf-CCCH_3"/>
    <property type="match status" value="1"/>
</dbReference>
<feature type="domain" description="C3H1-type" evidence="8">
    <location>
        <begin position="7"/>
        <end position="36"/>
    </location>
</feature>
<dbReference type="PANTHER" id="PTHR15725">
    <property type="entry name" value="ZN-FINGER, C-X8-C-X5-C-X3-H TYPE-CONTAINING"/>
    <property type="match status" value="1"/>
</dbReference>
<dbReference type="Gene3D" id="4.10.1000.10">
    <property type="entry name" value="Zinc finger, CCCH-type"/>
    <property type="match status" value="1"/>
</dbReference>
<accession>A0AAX6HVY4</accession>
<dbReference type="InterPro" id="IPR041686">
    <property type="entry name" value="Znf-CCCH_3"/>
</dbReference>
<sequence>MEEDESKKRNTDCVYFLASPLTCKKGSKCEFRHSESARRNPRECYYWLNGSCINPSCGFRHPPLDGVAEPVHLPSHAATPTSKSSVPCYFYFNAYCIKGDHCPFLHDTLPAQKSLKALPDTITTNPPEKKASTGSDTGPASVEVPANLHGGTSEPGKQELSKEISRPPAPTIALEEMSPSAESSVPEFEEPPIKLSDKTPLPPTEYGSPQICLDQVSEEIVKECAEPDEWWESSPGFDVLVDDGSKQLPYDDDADYILAREPESEIHRQLLQYDYEVPAGYDPTGYLDDGYMYDHDIYNHAEKSRNTPEYFQREDSRERRRSSERSSDLGPHRKRRSSRKRHMVDERNGMDLRDHLRKRRRTDGSFHKRMPSRSRRRSRERSVRQGTGPLLDGRVASEVGNRAIPAHDTSFGGNDWGGSRYPKSSRYVQSRLLERESRLRNRNPRPERASRKSSKVSQGSSSRMEESSPVKAAVIDFSGPKSLAQIKEEKRRATATESKVSENYAPRHPPIPGPNDFEGPKPLNEILKGKRSVSSNGLVTKEENHGPLGSCAEKRLGNINSTGYNEDQVTGHESDFLDDEDDIDDDVLRKKLVDILCS</sequence>